<sequence>MKWFCSGTDGFTALDESVILRQEVWSLATDSNTVPCSALNYIFTSGEEPHLFFSFLLNSVRPSVRPFPPLPRPRSPCQSELICITAEHRRERRGDTADRATYMEMYEPEVRSEL</sequence>
<proteinExistence type="predicted"/>
<accession>A0A6A4STS6</accession>
<gene>
    <name evidence="1" type="ORF">F2P81_013266</name>
</gene>
<dbReference type="Proteomes" id="UP000438429">
    <property type="component" value="Unassembled WGS sequence"/>
</dbReference>
<evidence type="ECO:0000313" key="2">
    <source>
        <dbReference type="Proteomes" id="UP000438429"/>
    </source>
</evidence>
<organism evidence="1 2">
    <name type="scientific">Scophthalmus maximus</name>
    <name type="common">Turbot</name>
    <name type="synonym">Psetta maxima</name>
    <dbReference type="NCBI Taxonomy" id="52904"/>
    <lineage>
        <taxon>Eukaryota</taxon>
        <taxon>Metazoa</taxon>
        <taxon>Chordata</taxon>
        <taxon>Craniata</taxon>
        <taxon>Vertebrata</taxon>
        <taxon>Euteleostomi</taxon>
        <taxon>Actinopterygii</taxon>
        <taxon>Neopterygii</taxon>
        <taxon>Teleostei</taxon>
        <taxon>Neoteleostei</taxon>
        <taxon>Acanthomorphata</taxon>
        <taxon>Carangaria</taxon>
        <taxon>Pleuronectiformes</taxon>
        <taxon>Pleuronectoidei</taxon>
        <taxon>Scophthalmidae</taxon>
        <taxon>Scophthalmus</taxon>
    </lineage>
</organism>
<protein>
    <submittedName>
        <fullName evidence="1">Uncharacterized protein</fullName>
    </submittedName>
</protein>
<dbReference type="EMBL" id="VEVO01000011">
    <property type="protein sequence ID" value="KAF0035508.1"/>
    <property type="molecule type" value="Genomic_DNA"/>
</dbReference>
<reference evidence="1 2" key="1">
    <citation type="submission" date="2019-06" db="EMBL/GenBank/DDBJ databases">
        <title>Draft genomes of female and male turbot (Scophthalmus maximus).</title>
        <authorList>
            <person name="Xu H."/>
            <person name="Xu X.-W."/>
            <person name="Shao C."/>
            <person name="Chen S."/>
        </authorList>
    </citation>
    <scope>NUCLEOTIDE SEQUENCE [LARGE SCALE GENOMIC DNA]</scope>
    <source>
        <strain evidence="1">Ysfricsl-2016a</strain>
        <tissue evidence="1">Blood</tissue>
    </source>
</reference>
<evidence type="ECO:0000313" key="1">
    <source>
        <dbReference type="EMBL" id="KAF0035508.1"/>
    </source>
</evidence>
<comment type="caution">
    <text evidence="1">The sequence shown here is derived from an EMBL/GenBank/DDBJ whole genome shotgun (WGS) entry which is preliminary data.</text>
</comment>
<dbReference type="AlphaFoldDB" id="A0A6A4STS6"/>
<name>A0A6A4STS6_SCOMX</name>